<accession>A0A3E4YL73</accession>
<dbReference type="RefSeq" id="WP_117718268.1">
    <property type="nucleotide sequence ID" value="NZ_QSTP01000001.1"/>
</dbReference>
<sequence>MNHVNIFETKTDLELLALYSEFLDAEKNGGFDENTELGKIKTEYEKDFGANTVIMTQIELTHTIADRWLKSCFESENDKISALEENKKLKEEINSLKKKLSDTKLEMSYMINPNAIGDRNDMGW</sequence>
<keyword evidence="1" id="KW-0175">Coiled coil</keyword>
<dbReference type="AlphaFoldDB" id="A0A3E4YL73"/>
<comment type="caution">
    <text evidence="2">The sequence shown here is derived from an EMBL/GenBank/DDBJ whole genome shotgun (WGS) entry which is preliminary data.</text>
</comment>
<evidence type="ECO:0000256" key="1">
    <source>
        <dbReference type="SAM" id="Coils"/>
    </source>
</evidence>
<organism evidence="2 3">
    <name type="scientific">Agathobacter rectalis</name>
    <dbReference type="NCBI Taxonomy" id="39491"/>
    <lineage>
        <taxon>Bacteria</taxon>
        <taxon>Bacillati</taxon>
        <taxon>Bacillota</taxon>
        <taxon>Clostridia</taxon>
        <taxon>Lachnospirales</taxon>
        <taxon>Lachnospiraceae</taxon>
        <taxon>Agathobacter</taxon>
    </lineage>
</organism>
<dbReference type="EMBL" id="QSTP01000001">
    <property type="protein sequence ID" value="RGM75509.1"/>
    <property type="molecule type" value="Genomic_DNA"/>
</dbReference>
<protein>
    <submittedName>
        <fullName evidence="2">Uncharacterized protein</fullName>
    </submittedName>
</protein>
<feature type="coiled-coil region" evidence="1">
    <location>
        <begin position="73"/>
        <end position="106"/>
    </location>
</feature>
<name>A0A3E4YL73_9FIRM</name>
<evidence type="ECO:0000313" key="2">
    <source>
        <dbReference type="EMBL" id="RGM75509.1"/>
    </source>
</evidence>
<reference evidence="2 3" key="1">
    <citation type="submission" date="2018-08" db="EMBL/GenBank/DDBJ databases">
        <title>A genome reference for cultivated species of the human gut microbiota.</title>
        <authorList>
            <person name="Zou Y."/>
            <person name="Xue W."/>
            <person name="Luo G."/>
        </authorList>
    </citation>
    <scope>NUCLEOTIDE SEQUENCE [LARGE SCALE GENOMIC DNA]</scope>
    <source>
        <strain evidence="2 3">OM07-13</strain>
    </source>
</reference>
<dbReference type="Proteomes" id="UP000260758">
    <property type="component" value="Unassembled WGS sequence"/>
</dbReference>
<proteinExistence type="predicted"/>
<evidence type="ECO:0000313" key="3">
    <source>
        <dbReference type="Proteomes" id="UP000260758"/>
    </source>
</evidence>
<gene>
    <name evidence="2" type="ORF">DXB99_03005</name>
</gene>